<dbReference type="PANTHER" id="PTHR31942">
    <property type="entry name" value="MLO-LIKE PROTEIN 1"/>
    <property type="match status" value="1"/>
</dbReference>
<dbReference type="PANTHER" id="PTHR31942:SF9">
    <property type="entry name" value="MLO-LIKE PROTEIN 4"/>
    <property type="match status" value="1"/>
</dbReference>
<evidence type="ECO:0000256" key="10">
    <source>
        <dbReference type="SAM" id="Phobius"/>
    </source>
</evidence>
<feature type="transmembrane region" description="Helical" evidence="10">
    <location>
        <begin position="355"/>
        <end position="379"/>
    </location>
</feature>
<evidence type="ECO:0000256" key="6">
    <source>
        <dbReference type="ARBA" id="ARBA00023136"/>
    </source>
</evidence>
<dbReference type="Proteomes" id="UP001345219">
    <property type="component" value="Chromosome 21"/>
</dbReference>
<dbReference type="GO" id="GO:0005516">
    <property type="term" value="F:calmodulin binding"/>
    <property type="evidence" value="ECO:0007669"/>
    <property type="project" value="UniProtKB-KW"/>
</dbReference>
<comment type="function">
    <text evidence="8">May be involved in modulation of pathogen defense and leaf cell death.</text>
</comment>
<accession>A0AAN7JMI8</accession>
<dbReference type="AlphaFoldDB" id="A0AAN7JMI8"/>
<keyword evidence="3 8" id="KW-0812">Transmembrane</keyword>
<feature type="transmembrane region" description="Helical" evidence="10">
    <location>
        <begin position="301"/>
        <end position="320"/>
    </location>
</feature>
<evidence type="ECO:0000313" key="12">
    <source>
        <dbReference type="Proteomes" id="UP001345219"/>
    </source>
</evidence>
<feature type="compositionally biased region" description="Polar residues" evidence="9">
    <location>
        <begin position="558"/>
        <end position="568"/>
    </location>
</feature>
<keyword evidence="8" id="KW-0112">Calmodulin-binding</keyword>
<evidence type="ECO:0000313" key="11">
    <source>
        <dbReference type="EMBL" id="KAK4750008.1"/>
    </source>
</evidence>
<dbReference type="GO" id="GO:0006952">
    <property type="term" value="P:defense response"/>
    <property type="evidence" value="ECO:0007669"/>
    <property type="project" value="UniProtKB-KW"/>
</dbReference>
<comment type="subcellular location">
    <subcellularLocation>
        <location evidence="1 8">Membrane</location>
        <topology evidence="1 8">Multi-pass membrane protein</topology>
    </subcellularLocation>
</comment>
<sequence>MGGLLEGGRSLAETPTYLVATVITVLVFVCLFVQRSIYRFGRWLKRTRRKALYVSLEKIKEELMLLGLISLLLAQWANWISQICVNSSLFSSKFYLCSEEDFETYEHFMFRSSFSFLNESDIPPEGLTSLASHQCGAGREPFVSSEGLEQLHRFLFVLGITHVLYSCLAVGLAMSKIYSWRKWENQASAASDGDVQAKPMKVMRRQTTFVFQHTSHPWSRNRILIWMLCFFHQFRTSIKRSDYFALRLGFITKHNLPLSYNFHKYMVRSMEDEFQGILGISSPLWVYAIVCIFINIHGLNIYFWLSFIPAVLVMLVGTKLQHVVSSLALDIVEPSGPPRQVKPRDDLFWFGKPEILLRLIQFIIFQNAFEMATFIWSLWGFKQRSCFMKNHVLIVIRLASGVLVQFWCSNTTVPLNVIVTQMGSRCKKALVAESVRESLHSWCKRVKEKSRQDRRRRHLNSHTDRSVCSLDSTIHKGDEEVTVASGTLSRSSSMASVLNRDTVTSIDQVDTADLQGGHCDPEFSLRMEEYLKESLKMSSTAQPLPDQGDDDAIDEESGNGQPEVSNETLWELFMKT</sequence>
<comment type="similarity">
    <text evidence="2 8">Belongs to the MLO family.</text>
</comment>
<keyword evidence="5 8" id="KW-1133">Transmembrane helix</keyword>
<organism evidence="11 12">
    <name type="scientific">Trapa incisa</name>
    <dbReference type="NCBI Taxonomy" id="236973"/>
    <lineage>
        <taxon>Eukaryota</taxon>
        <taxon>Viridiplantae</taxon>
        <taxon>Streptophyta</taxon>
        <taxon>Embryophyta</taxon>
        <taxon>Tracheophyta</taxon>
        <taxon>Spermatophyta</taxon>
        <taxon>Magnoliopsida</taxon>
        <taxon>eudicotyledons</taxon>
        <taxon>Gunneridae</taxon>
        <taxon>Pentapetalae</taxon>
        <taxon>rosids</taxon>
        <taxon>malvids</taxon>
        <taxon>Myrtales</taxon>
        <taxon>Lythraceae</taxon>
        <taxon>Trapa</taxon>
    </lineage>
</organism>
<protein>
    <recommendedName>
        <fullName evidence="8">MLO-like protein</fullName>
    </recommendedName>
</protein>
<keyword evidence="12" id="KW-1185">Reference proteome</keyword>
<feature type="transmembrane region" description="Helical" evidence="10">
    <location>
        <begin position="274"/>
        <end position="294"/>
    </location>
</feature>
<feature type="compositionally biased region" description="Acidic residues" evidence="9">
    <location>
        <begin position="547"/>
        <end position="557"/>
    </location>
</feature>
<dbReference type="Pfam" id="PF03094">
    <property type="entry name" value="Mlo"/>
    <property type="match status" value="1"/>
</dbReference>
<evidence type="ECO:0000256" key="7">
    <source>
        <dbReference type="ARBA" id="ARBA00023265"/>
    </source>
</evidence>
<evidence type="ECO:0000256" key="4">
    <source>
        <dbReference type="ARBA" id="ARBA00022821"/>
    </source>
</evidence>
<evidence type="ECO:0000256" key="3">
    <source>
        <dbReference type="ARBA" id="ARBA00022692"/>
    </source>
</evidence>
<comment type="caution">
    <text evidence="11">The sequence shown here is derived from an EMBL/GenBank/DDBJ whole genome shotgun (WGS) entry which is preliminary data.</text>
</comment>
<feature type="region of interest" description="Disordered" evidence="9">
    <location>
        <begin position="535"/>
        <end position="576"/>
    </location>
</feature>
<comment type="domain">
    <text evidence="8">The C-terminus contains a calmodulin-binding domain, which binds calmodulin in a calcium-dependent fashion.</text>
</comment>
<proteinExistence type="inferred from homology"/>
<dbReference type="GO" id="GO:0016020">
    <property type="term" value="C:membrane"/>
    <property type="evidence" value="ECO:0007669"/>
    <property type="project" value="UniProtKB-SubCell"/>
</dbReference>
<evidence type="ECO:0000256" key="8">
    <source>
        <dbReference type="RuleBase" id="RU280816"/>
    </source>
</evidence>
<evidence type="ECO:0000256" key="5">
    <source>
        <dbReference type="ARBA" id="ARBA00022989"/>
    </source>
</evidence>
<dbReference type="InterPro" id="IPR004326">
    <property type="entry name" value="Mlo"/>
</dbReference>
<feature type="transmembrane region" description="Helical" evidence="10">
    <location>
        <begin position="391"/>
        <end position="407"/>
    </location>
</feature>
<evidence type="ECO:0000256" key="1">
    <source>
        <dbReference type="ARBA" id="ARBA00004141"/>
    </source>
</evidence>
<keyword evidence="6 8" id="KW-0472">Membrane</keyword>
<keyword evidence="4 8" id="KW-0611">Plant defense</keyword>
<dbReference type="EMBL" id="JAXIOK010000018">
    <property type="protein sequence ID" value="KAK4750008.1"/>
    <property type="molecule type" value="Genomic_DNA"/>
</dbReference>
<evidence type="ECO:0000256" key="2">
    <source>
        <dbReference type="ARBA" id="ARBA00006574"/>
    </source>
</evidence>
<keyword evidence="7 8" id="KW-0568">Pathogenesis-related protein</keyword>
<feature type="transmembrane region" description="Helical" evidence="10">
    <location>
        <begin position="17"/>
        <end position="38"/>
    </location>
</feature>
<feature type="transmembrane region" description="Helical" evidence="10">
    <location>
        <begin position="154"/>
        <end position="174"/>
    </location>
</feature>
<reference evidence="11 12" key="1">
    <citation type="journal article" date="2023" name="Hortic Res">
        <title>Pangenome of water caltrop reveals structural variations and asymmetric subgenome divergence after allopolyploidization.</title>
        <authorList>
            <person name="Zhang X."/>
            <person name="Chen Y."/>
            <person name="Wang L."/>
            <person name="Yuan Y."/>
            <person name="Fang M."/>
            <person name="Shi L."/>
            <person name="Lu R."/>
            <person name="Comes H.P."/>
            <person name="Ma Y."/>
            <person name="Chen Y."/>
            <person name="Huang G."/>
            <person name="Zhou Y."/>
            <person name="Zheng Z."/>
            <person name="Qiu Y."/>
        </authorList>
    </citation>
    <scope>NUCLEOTIDE SEQUENCE [LARGE SCALE GENOMIC DNA]</scope>
    <source>
        <tissue evidence="11">Roots</tissue>
    </source>
</reference>
<name>A0AAN7JMI8_9MYRT</name>
<gene>
    <name evidence="8" type="primary">MLO</name>
    <name evidence="11" type="ORF">SAY87_027457</name>
</gene>
<evidence type="ECO:0000256" key="9">
    <source>
        <dbReference type="SAM" id="MobiDB-lite"/>
    </source>
</evidence>